<feature type="chain" id="PRO_5043315667" description="DUF4359 domain-containing protein" evidence="1">
    <location>
        <begin position="24"/>
        <end position="127"/>
    </location>
</feature>
<feature type="signal peptide" evidence="1">
    <location>
        <begin position="1"/>
        <end position="23"/>
    </location>
</feature>
<proteinExistence type="predicted"/>
<evidence type="ECO:0008006" key="4">
    <source>
        <dbReference type="Google" id="ProtNLM"/>
    </source>
</evidence>
<sequence>MHKLKSIKSALSGLLAVVGAAMAIANPSQPQYEEYAIAQLTGYLKDNVCTQAPKDLGAVLPSYCTSLVDVGGPQLQKMIAENTDQLNFIFFSIYRTELSIGPFLPAYQFETVAVFHKFYTYQAQKQY</sequence>
<evidence type="ECO:0000313" key="3">
    <source>
        <dbReference type="Proteomes" id="UP001050975"/>
    </source>
</evidence>
<dbReference type="Pfam" id="PF14271">
    <property type="entry name" value="DUF4359"/>
    <property type="match status" value="1"/>
</dbReference>
<keyword evidence="3" id="KW-1185">Reference proteome</keyword>
<dbReference type="EMBL" id="BLAY01000334">
    <property type="protein sequence ID" value="GET44360.1"/>
    <property type="molecule type" value="Genomic_DNA"/>
</dbReference>
<protein>
    <recommendedName>
        <fullName evidence="4">DUF4359 domain-containing protein</fullName>
    </recommendedName>
</protein>
<name>A0AAV3XQS4_9CYAN</name>
<reference evidence="2" key="1">
    <citation type="submission" date="2019-10" db="EMBL/GenBank/DDBJ databases">
        <title>Draft genome sequece of Microseira wollei NIES-4236.</title>
        <authorList>
            <person name="Yamaguchi H."/>
            <person name="Suzuki S."/>
            <person name="Kawachi M."/>
        </authorList>
    </citation>
    <scope>NUCLEOTIDE SEQUENCE</scope>
    <source>
        <strain evidence="2">NIES-4236</strain>
    </source>
</reference>
<evidence type="ECO:0000256" key="1">
    <source>
        <dbReference type="SAM" id="SignalP"/>
    </source>
</evidence>
<gene>
    <name evidence="2" type="ORF">MiSe_91860</name>
</gene>
<keyword evidence="1" id="KW-0732">Signal</keyword>
<dbReference type="Proteomes" id="UP001050975">
    <property type="component" value="Unassembled WGS sequence"/>
</dbReference>
<organism evidence="2 3">
    <name type="scientific">Microseira wollei NIES-4236</name>
    <dbReference type="NCBI Taxonomy" id="2530354"/>
    <lineage>
        <taxon>Bacteria</taxon>
        <taxon>Bacillati</taxon>
        <taxon>Cyanobacteriota</taxon>
        <taxon>Cyanophyceae</taxon>
        <taxon>Oscillatoriophycideae</taxon>
        <taxon>Aerosakkonematales</taxon>
        <taxon>Aerosakkonemataceae</taxon>
        <taxon>Microseira</taxon>
    </lineage>
</organism>
<evidence type="ECO:0000313" key="2">
    <source>
        <dbReference type="EMBL" id="GET44360.1"/>
    </source>
</evidence>
<accession>A0AAV3XQS4</accession>
<dbReference type="InterPro" id="IPR025578">
    <property type="entry name" value="DUF4359"/>
</dbReference>
<comment type="caution">
    <text evidence="2">The sequence shown here is derived from an EMBL/GenBank/DDBJ whole genome shotgun (WGS) entry which is preliminary data.</text>
</comment>
<dbReference type="AlphaFoldDB" id="A0AAV3XQS4"/>